<sequence length="53" mass="5814">MHIVAYAIMQQNYMCTNGSFACASGMQIMHAKRQAGKKSAHFSADFGEIEIST</sequence>
<proteinExistence type="predicted"/>
<protein>
    <submittedName>
        <fullName evidence="1">Uncharacterized protein</fullName>
    </submittedName>
</protein>
<accession>B6XS57</accession>
<evidence type="ECO:0000313" key="1">
    <source>
        <dbReference type="EMBL" id="EEB22376.1"/>
    </source>
</evidence>
<dbReference type="AlphaFoldDB" id="B6XS57"/>
<comment type="caution">
    <text evidence="1">The sequence shown here is derived from an EMBL/GenBank/DDBJ whole genome shotgun (WGS) entry which is preliminary data.</text>
</comment>
<name>B6XS57_9BIFI</name>
<reference evidence="1 2" key="2">
    <citation type="submission" date="2008-10" db="EMBL/GenBank/DDBJ databases">
        <authorList>
            <person name="Fulton L."/>
            <person name="Clifton S."/>
            <person name="Fulton B."/>
            <person name="Xu J."/>
            <person name="Minx P."/>
            <person name="Pepin K.H."/>
            <person name="Johnson M."/>
            <person name="Bhonagiri V."/>
            <person name="Nash W.E."/>
            <person name="Mardis E.R."/>
            <person name="Wilson R.K."/>
        </authorList>
    </citation>
    <scope>NUCLEOTIDE SEQUENCE [LARGE SCALE GENOMIC DNA]</scope>
    <source>
        <strain evidence="1 2">DSM 16992</strain>
    </source>
</reference>
<organism evidence="1 2">
    <name type="scientific">Bifidobacterium catenulatum DSM 16992 = JCM 1194 = LMG 11043</name>
    <dbReference type="NCBI Taxonomy" id="566552"/>
    <lineage>
        <taxon>Bacteria</taxon>
        <taxon>Bacillati</taxon>
        <taxon>Actinomycetota</taxon>
        <taxon>Actinomycetes</taxon>
        <taxon>Bifidobacteriales</taxon>
        <taxon>Bifidobacteriaceae</taxon>
        <taxon>Bifidobacterium</taxon>
    </lineage>
</organism>
<dbReference type="EMBL" id="ABXY01000001">
    <property type="protein sequence ID" value="EEB22376.1"/>
    <property type="molecule type" value="Genomic_DNA"/>
</dbReference>
<reference evidence="1 2" key="1">
    <citation type="submission" date="2008-10" db="EMBL/GenBank/DDBJ databases">
        <title>Draft genome sequence of Bifidobacterium catenulatum (DSM 16992).</title>
        <authorList>
            <person name="Sudarsanam P."/>
            <person name="Ley R."/>
            <person name="Guruge J."/>
            <person name="Turnbaugh P.J."/>
            <person name="Mahowald M."/>
            <person name="Liep D."/>
            <person name="Gordon J."/>
        </authorList>
    </citation>
    <scope>NUCLEOTIDE SEQUENCE [LARGE SCALE GENOMIC DNA]</scope>
    <source>
        <strain evidence="1 2">DSM 16992</strain>
    </source>
</reference>
<dbReference type="Proteomes" id="UP000003882">
    <property type="component" value="Unassembled WGS sequence"/>
</dbReference>
<evidence type="ECO:0000313" key="2">
    <source>
        <dbReference type="Proteomes" id="UP000003882"/>
    </source>
</evidence>
<gene>
    <name evidence="1" type="ORF">BIFCAT_00005</name>
</gene>